<dbReference type="Ensembl" id="ENSAPET00000016237.1">
    <property type="protein sequence ID" value="ENSAPEP00000015822.1"/>
    <property type="gene ID" value="ENSAPEG00000011270.1"/>
</dbReference>
<protein>
    <recommendedName>
        <fullName evidence="1">Pyrin domain-containing protein</fullName>
    </recommendedName>
</protein>
<dbReference type="Pfam" id="PF02758">
    <property type="entry name" value="PYRIN"/>
    <property type="match status" value="1"/>
</dbReference>
<keyword evidence="3" id="KW-1185">Reference proteome</keyword>
<evidence type="ECO:0000313" key="3">
    <source>
        <dbReference type="Proteomes" id="UP000265080"/>
    </source>
</evidence>
<dbReference type="InterPro" id="IPR004020">
    <property type="entry name" value="DAPIN"/>
</dbReference>
<reference evidence="2" key="3">
    <citation type="submission" date="2025-09" db="UniProtKB">
        <authorList>
            <consortium name="Ensembl"/>
        </authorList>
    </citation>
    <scope>IDENTIFICATION</scope>
</reference>
<dbReference type="STRING" id="161767.ENSAPEP00000015822"/>
<reference evidence="2 3" key="1">
    <citation type="submission" date="2018-03" db="EMBL/GenBank/DDBJ databases">
        <title>Finding Nemo's genes: A chromosome-scale reference assembly of the genome of the orange clownfish Amphiprion percula.</title>
        <authorList>
            <person name="Lehmann R."/>
        </authorList>
    </citation>
    <scope>NUCLEOTIDE SEQUENCE</scope>
</reference>
<evidence type="ECO:0000259" key="1">
    <source>
        <dbReference type="PROSITE" id="PS50824"/>
    </source>
</evidence>
<name>A0A3P8SUU4_AMPPE</name>
<reference evidence="2" key="2">
    <citation type="submission" date="2025-08" db="UniProtKB">
        <authorList>
            <consortium name="Ensembl"/>
        </authorList>
    </citation>
    <scope>IDENTIFICATION</scope>
</reference>
<sequence>MTSEVLFNILDDLDDDQLSKFQWFLQKPNNVQGLPAITKSRLQTLDRCKTVDVIVETYGLQRAVQVTRVVLEKISRNDLLQRTENLPPFRLSLLFLRLKVKLMDSWSVKKDGSSSSCLKWKLSSSRLFCTTQNSG</sequence>
<feature type="domain" description="Pyrin" evidence="1">
    <location>
        <begin position="1"/>
        <end position="79"/>
    </location>
</feature>
<dbReference type="GeneTree" id="ENSGT01150000287555"/>
<dbReference type="Gene3D" id="1.10.533.10">
    <property type="entry name" value="Death Domain, Fas"/>
    <property type="match status" value="1"/>
</dbReference>
<dbReference type="InterPro" id="IPR011029">
    <property type="entry name" value="DEATH-like_dom_sf"/>
</dbReference>
<accession>A0A3P8SUU4</accession>
<dbReference type="Proteomes" id="UP000265080">
    <property type="component" value="Chromosome 24"/>
</dbReference>
<dbReference type="PROSITE" id="PS50824">
    <property type="entry name" value="DAPIN"/>
    <property type="match status" value="1"/>
</dbReference>
<dbReference type="SUPFAM" id="SSF47986">
    <property type="entry name" value="DEATH domain"/>
    <property type="match status" value="1"/>
</dbReference>
<dbReference type="SMART" id="SM01289">
    <property type="entry name" value="PYRIN"/>
    <property type="match status" value="1"/>
</dbReference>
<evidence type="ECO:0000313" key="2">
    <source>
        <dbReference type="Ensembl" id="ENSAPEP00000015822.1"/>
    </source>
</evidence>
<dbReference type="AlphaFoldDB" id="A0A3P8SUU4"/>
<organism evidence="2 3">
    <name type="scientific">Amphiprion percula</name>
    <name type="common">Orange clownfish</name>
    <name type="synonym">Lutjanus percula</name>
    <dbReference type="NCBI Taxonomy" id="161767"/>
    <lineage>
        <taxon>Eukaryota</taxon>
        <taxon>Metazoa</taxon>
        <taxon>Chordata</taxon>
        <taxon>Craniata</taxon>
        <taxon>Vertebrata</taxon>
        <taxon>Euteleostomi</taxon>
        <taxon>Actinopterygii</taxon>
        <taxon>Neopterygii</taxon>
        <taxon>Teleostei</taxon>
        <taxon>Neoteleostei</taxon>
        <taxon>Acanthomorphata</taxon>
        <taxon>Ovalentaria</taxon>
        <taxon>Pomacentridae</taxon>
        <taxon>Amphiprion</taxon>
    </lineage>
</organism>
<proteinExistence type="predicted"/>